<organism evidence="1 2">
    <name type="scientific">Heterodera schachtii</name>
    <name type="common">Sugarbeet cyst nematode worm</name>
    <name type="synonym">Tylenchus schachtii</name>
    <dbReference type="NCBI Taxonomy" id="97005"/>
    <lineage>
        <taxon>Eukaryota</taxon>
        <taxon>Metazoa</taxon>
        <taxon>Ecdysozoa</taxon>
        <taxon>Nematoda</taxon>
        <taxon>Chromadorea</taxon>
        <taxon>Rhabditida</taxon>
        <taxon>Tylenchina</taxon>
        <taxon>Tylenchomorpha</taxon>
        <taxon>Tylenchoidea</taxon>
        <taxon>Heteroderidae</taxon>
        <taxon>Heteroderinae</taxon>
        <taxon>Heterodera</taxon>
    </lineage>
</organism>
<protein>
    <submittedName>
        <fullName evidence="1">Uncharacterized protein</fullName>
    </submittedName>
</protein>
<accession>A0ABD2I9K2</accession>
<dbReference type="EMBL" id="JBICCN010000357">
    <property type="protein sequence ID" value="KAL3074525.1"/>
    <property type="molecule type" value="Genomic_DNA"/>
</dbReference>
<comment type="caution">
    <text evidence="1">The sequence shown here is derived from an EMBL/GenBank/DDBJ whole genome shotgun (WGS) entry which is preliminary data.</text>
</comment>
<dbReference type="AlphaFoldDB" id="A0ABD2I9K2"/>
<keyword evidence="2" id="KW-1185">Reference proteome</keyword>
<gene>
    <name evidence="1" type="ORF">niasHS_015355</name>
</gene>
<dbReference type="Proteomes" id="UP001620645">
    <property type="component" value="Unassembled WGS sequence"/>
</dbReference>
<evidence type="ECO:0000313" key="2">
    <source>
        <dbReference type="Proteomes" id="UP001620645"/>
    </source>
</evidence>
<sequence length="88" mass="10107">MAIVTKTVLRKPSATTTTFERVERKYKVMSGGQKNNFTTSWAWINDLMNTAAVSNGSPHFLCVRPRFSPIWRLFGQLRILFRFGVIVL</sequence>
<reference evidence="1 2" key="1">
    <citation type="submission" date="2024-10" db="EMBL/GenBank/DDBJ databases">
        <authorList>
            <person name="Kim D."/>
        </authorList>
    </citation>
    <scope>NUCLEOTIDE SEQUENCE [LARGE SCALE GENOMIC DNA]</scope>
    <source>
        <strain evidence="1">Taebaek</strain>
    </source>
</reference>
<evidence type="ECO:0000313" key="1">
    <source>
        <dbReference type="EMBL" id="KAL3074525.1"/>
    </source>
</evidence>
<proteinExistence type="predicted"/>
<name>A0ABD2I9K2_HETSC</name>